<feature type="compositionally biased region" description="Basic and acidic residues" evidence="1">
    <location>
        <begin position="29"/>
        <end position="42"/>
    </location>
</feature>
<name>A0A5B6X0K6_9ROSI</name>
<feature type="domain" description="Retroviral polymerase SH3-like" evidence="3">
    <location>
        <begin position="163"/>
        <end position="216"/>
    </location>
</feature>
<dbReference type="AlphaFoldDB" id="A0A5B6X0K6"/>
<dbReference type="Proteomes" id="UP000325315">
    <property type="component" value="Unassembled WGS sequence"/>
</dbReference>
<evidence type="ECO:0000259" key="2">
    <source>
        <dbReference type="Pfam" id="PF13976"/>
    </source>
</evidence>
<feature type="region of interest" description="Disordered" evidence="1">
    <location>
        <begin position="1"/>
        <end position="43"/>
    </location>
</feature>
<evidence type="ECO:0000259" key="3">
    <source>
        <dbReference type="Pfam" id="PF25597"/>
    </source>
</evidence>
<dbReference type="GO" id="GO:0003676">
    <property type="term" value="F:nucleic acid binding"/>
    <property type="evidence" value="ECO:0007669"/>
    <property type="project" value="InterPro"/>
</dbReference>
<evidence type="ECO:0000256" key="1">
    <source>
        <dbReference type="SAM" id="MobiDB-lite"/>
    </source>
</evidence>
<dbReference type="OrthoDB" id="430476at2759"/>
<dbReference type="InterPro" id="IPR025724">
    <property type="entry name" value="GAG-pre-integrase_dom"/>
</dbReference>
<dbReference type="PANTHER" id="PTHR42648">
    <property type="entry name" value="TRANSPOSASE, PUTATIVE-RELATED"/>
    <property type="match status" value="1"/>
</dbReference>
<evidence type="ECO:0000313" key="4">
    <source>
        <dbReference type="EMBL" id="KAA3486592.1"/>
    </source>
</evidence>
<comment type="caution">
    <text evidence="4">The sequence shown here is derived from an EMBL/GenBank/DDBJ whole genome shotgun (WGS) entry which is preliminary data.</text>
</comment>
<dbReference type="InterPro" id="IPR036397">
    <property type="entry name" value="RNaseH_sf"/>
</dbReference>
<feature type="domain" description="GAG-pre-integrase" evidence="2">
    <location>
        <begin position="49"/>
        <end position="110"/>
    </location>
</feature>
<accession>A0A5B6X0K6</accession>
<sequence>MRHIEGAFQARNKKIPCSSSNKGKKKWNERKDRPKRDGEKKKYSPCNHCKKTITLKAYSSSTDDFDLWHKRLGHVNFRSYRLLCKHGLVENMSEVVERIALYEVCQFGKQTRLPFHVNKAWSDNGIEYTSEMFQEFCEDVRIEHQLTNTYTPQKLVLPTRDVKDKTLNKLERRAQLGIFVGYSSYKKGYRIFYPFTNKMFESRDVKFSEEALCNWEAAEAELVE</sequence>
<dbReference type="SUPFAM" id="SSF53098">
    <property type="entry name" value="Ribonuclease H-like"/>
    <property type="match status" value="1"/>
</dbReference>
<evidence type="ECO:0000313" key="5">
    <source>
        <dbReference type="Proteomes" id="UP000325315"/>
    </source>
</evidence>
<dbReference type="PANTHER" id="PTHR42648:SF18">
    <property type="entry name" value="RETROTRANSPOSON, UNCLASSIFIED-LIKE PROTEIN"/>
    <property type="match status" value="1"/>
</dbReference>
<proteinExistence type="predicted"/>
<dbReference type="EMBL" id="SMMG02000001">
    <property type="protein sequence ID" value="KAA3486592.1"/>
    <property type="molecule type" value="Genomic_DNA"/>
</dbReference>
<keyword evidence="5" id="KW-1185">Reference proteome</keyword>
<dbReference type="InterPro" id="IPR057670">
    <property type="entry name" value="SH3_retrovirus"/>
</dbReference>
<dbReference type="InterPro" id="IPR039537">
    <property type="entry name" value="Retrotran_Ty1/copia-like"/>
</dbReference>
<gene>
    <name evidence="4" type="ORF">EPI10_030483</name>
</gene>
<dbReference type="Pfam" id="PF13976">
    <property type="entry name" value="gag_pre-integrs"/>
    <property type="match status" value="1"/>
</dbReference>
<protein>
    <submittedName>
        <fullName evidence="4">Integrase, catalytic core</fullName>
    </submittedName>
</protein>
<reference evidence="4" key="1">
    <citation type="submission" date="2019-08" db="EMBL/GenBank/DDBJ databases">
        <authorList>
            <person name="Liu F."/>
        </authorList>
    </citation>
    <scope>NUCLEOTIDE SEQUENCE [LARGE SCALE GENOMIC DNA]</scope>
    <source>
        <strain evidence="4">PA1801</strain>
        <tissue evidence="4">Leaf</tissue>
    </source>
</reference>
<organism evidence="4 5">
    <name type="scientific">Gossypium australe</name>
    <dbReference type="NCBI Taxonomy" id="47621"/>
    <lineage>
        <taxon>Eukaryota</taxon>
        <taxon>Viridiplantae</taxon>
        <taxon>Streptophyta</taxon>
        <taxon>Embryophyta</taxon>
        <taxon>Tracheophyta</taxon>
        <taxon>Spermatophyta</taxon>
        <taxon>Magnoliopsida</taxon>
        <taxon>eudicotyledons</taxon>
        <taxon>Gunneridae</taxon>
        <taxon>Pentapetalae</taxon>
        <taxon>rosids</taxon>
        <taxon>malvids</taxon>
        <taxon>Malvales</taxon>
        <taxon>Malvaceae</taxon>
        <taxon>Malvoideae</taxon>
        <taxon>Gossypium</taxon>
    </lineage>
</organism>
<dbReference type="Gene3D" id="3.30.420.10">
    <property type="entry name" value="Ribonuclease H-like superfamily/Ribonuclease H"/>
    <property type="match status" value="1"/>
</dbReference>
<dbReference type="InterPro" id="IPR012337">
    <property type="entry name" value="RNaseH-like_sf"/>
</dbReference>
<dbReference type="Pfam" id="PF25597">
    <property type="entry name" value="SH3_retrovirus"/>
    <property type="match status" value="1"/>
</dbReference>